<dbReference type="EMBL" id="HQ634194">
    <property type="protein sequence ID" value="AGH57122.1"/>
    <property type="molecule type" value="Genomic_DNA"/>
</dbReference>
<accession>M4SL99</accession>
<protein>
    <submittedName>
        <fullName evidence="1">Uncharacterized protein</fullName>
    </submittedName>
</protein>
<evidence type="ECO:0000313" key="1">
    <source>
        <dbReference type="EMBL" id="AGH57122.1"/>
    </source>
</evidence>
<dbReference type="KEGG" id="vg:15010725"/>
<name>M4SL99_9CAUD</name>
<dbReference type="Proteomes" id="UP000204031">
    <property type="component" value="Segment"/>
</dbReference>
<proteinExistence type="predicted"/>
<reference evidence="1 2" key="1">
    <citation type="submission" date="2010-11" db="EMBL/GenBank/DDBJ databases">
        <title>The Genome Sequence of Vibrio phage VBP47.</title>
        <authorList>
            <consortium name="The Broad Institute Genome Sequencing Platform"/>
            <person name="Henn M.R."/>
            <person name="Wharam S."/>
            <person name="Gilg I."/>
            <person name="Martinez Martinez J."/>
            <person name="Wilson W."/>
            <person name="Levin J."/>
            <person name="Malboeuf C."/>
            <person name="Casali M."/>
            <person name="Russ C."/>
            <person name="Lennon N."/>
            <person name="Chapman S.B."/>
            <person name="Erlich R."/>
            <person name="Young S.K."/>
            <person name="Yandava C."/>
            <person name="Zeng Q."/>
            <person name="Fitzgerald M.F."/>
            <person name="Alvarado L."/>
            <person name="Anderson S."/>
            <person name="Berlin A."/>
            <person name="Chen Z."/>
            <person name="Freedman E."/>
            <person name="Gellesch M."/>
            <person name="Goldberg J."/>
            <person name="Green L."/>
            <person name="Griggs A."/>
            <person name="Gujja S."/>
            <person name="Heilman E."/>
            <person name="Heiman D."/>
            <person name="Hollinger A."/>
            <person name="Howarth C."/>
            <person name="Larson L."/>
            <person name="Mehta T."/>
            <person name="Neiman D."/>
            <person name="Pearson M."/>
            <person name="Roberts A."/>
            <person name="Ryan E."/>
            <person name="Saif S."/>
            <person name="Shea T."/>
            <person name="Shenoy N."/>
            <person name="Sisk P."/>
            <person name="Stolte C."/>
            <person name="Sykes S."/>
            <person name="White J."/>
            <person name="Haas B."/>
            <person name="Nusbaum C."/>
            <person name="Birren B."/>
        </authorList>
    </citation>
    <scope>NUCLEOTIDE SEQUENCE [LARGE SCALE GENOMIC DNA]</scope>
    <source>
        <strain evidence="1 2">VBP47</strain>
    </source>
</reference>
<organism evidence="1 2">
    <name type="scientific">Vibrio phage VBP47</name>
    <dbReference type="NCBI Taxonomy" id="754073"/>
    <lineage>
        <taxon>Viruses</taxon>
        <taxon>Duplodnaviria</taxon>
        <taxon>Heunggongvirae</taxon>
        <taxon>Uroviricota</taxon>
        <taxon>Caudoviricetes</taxon>
        <taxon>Schitoviridae</taxon>
        <taxon>Fuhrmanvirinae</taxon>
        <taxon>Stoningtonvirus</taxon>
        <taxon>Stoningtonvirus VBP47</taxon>
    </lineage>
</organism>
<evidence type="ECO:0000313" key="2">
    <source>
        <dbReference type="Proteomes" id="UP000204031"/>
    </source>
</evidence>
<dbReference type="GeneID" id="15010725"/>
<dbReference type="RefSeq" id="YP_007674193.1">
    <property type="nucleotide sequence ID" value="NC_020848.1"/>
</dbReference>
<keyword evidence="2" id="KW-1185">Reference proteome</keyword>
<sequence length="63" mass="7164">MTTEEVEEFRHHILLLDDDEFTKVFNVLLTKAYPPFSIGDPIAKAKAKIMIEISEMGNLIDGQ</sequence>
<gene>
    <name evidence="1" type="ORF">VPNG_00098</name>
</gene>